<dbReference type="EMBL" id="LDPR01000008">
    <property type="protein sequence ID" value="KLO36531.1"/>
    <property type="molecule type" value="Genomic_DNA"/>
</dbReference>
<dbReference type="InterPro" id="IPR002716">
    <property type="entry name" value="PIN_dom"/>
</dbReference>
<keyword evidence="5 7" id="KW-0378">Hydrolase</keyword>
<evidence type="ECO:0000256" key="4">
    <source>
        <dbReference type="ARBA" id="ARBA00022723"/>
    </source>
</evidence>
<comment type="function">
    <text evidence="7">Toxic component of a toxin-antitoxin (TA) system. An RNase.</text>
</comment>
<feature type="binding site" evidence="7">
    <location>
        <position position="100"/>
    </location>
    <ligand>
        <name>Mg(2+)</name>
        <dbReference type="ChEBI" id="CHEBI:18420"/>
    </ligand>
</feature>
<dbReference type="GO" id="GO:0000287">
    <property type="term" value="F:magnesium ion binding"/>
    <property type="evidence" value="ECO:0007669"/>
    <property type="project" value="UniProtKB-UniRule"/>
</dbReference>
<evidence type="ECO:0000256" key="5">
    <source>
        <dbReference type="ARBA" id="ARBA00022801"/>
    </source>
</evidence>
<reference evidence="9 10" key="1">
    <citation type="submission" date="2015-05" db="EMBL/GenBank/DDBJ databases">
        <title>Genome sequence of Mycobacterium haemophilum.</title>
        <authorList>
            <person name="Greninger A.L."/>
            <person name="Cunningham G."/>
            <person name="Miller S."/>
        </authorList>
    </citation>
    <scope>NUCLEOTIDE SEQUENCE [LARGE SCALE GENOMIC DNA]</scope>
    <source>
        <strain evidence="10">UC1</strain>
    </source>
</reference>
<feature type="binding site" evidence="7">
    <location>
        <position position="7"/>
    </location>
    <ligand>
        <name>Mg(2+)</name>
        <dbReference type="ChEBI" id="CHEBI:18420"/>
    </ligand>
</feature>
<dbReference type="InterPro" id="IPR022907">
    <property type="entry name" value="VapC_family"/>
</dbReference>
<dbReference type="STRING" id="1202450.B586_01220"/>
<dbReference type="InterPro" id="IPR029060">
    <property type="entry name" value="PIN-like_dom_sf"/>
</dbReference>
<dbReference type="EC" id="3.1.-.-" evidence="7"/>
<evidence type="ECO:0000256" key="2">
    <source>
        <dbReference type="ARBA" id="ARBA00022649"/>
    </source>
</evidence>
<dbReference type="OrthoDB" id="32665at2"/>
<organism evidence="9 10">
    <name type="scientific">Mycobacterium haemophilum</name>
    <dbReference type="NCBI Taxonomy" id="29311"/>
    <lineage>
        <taxon>Bacteria</taxon>
        <taxon>Bacillati</taxon>
        <taxon>Actinomycetota</taxon>
        <taxon>Actinomycetes</taxon>
        <taxon>Mycobacteriales</taxon>
        <taxon>Mycobacteriaceae</taxon>
        <taxon>Mycobacterium</taxon>
    </lineage>
</organism>
<dbReference type="GO" id="GO:0090729">
    <property type="term" value="F:toxin activity"/>
    <property type="evidence" value="ECO:0007669"/>
    <property type="project" value="UniProtKB-KW"/>
</dbReference>
<feature type="domain" description="PIN" evidence="8">
    <location>
        <begin position="4"/>
        <end position="122"/>
    </location>
</feature>
<comment type="cofactor">
    <cofactor evidence="1 7">
        <name>Mg(2+)</name>
        <dbReference type="ChEBI" id="CHEBI:18420"/>
    </cofactor>
</comment>
<comment type="caution">
    <text evidence="9">The sequence shown here is derived from an EMBL/GenBank/DDBJ whole genome shotgun (WGS) entry which is preliminary data.</text>
</comment>
<keyword evidence="10" id="KW-1185">Reference proteome</keyword>
<keyword evidence="2 7" id="KW-1277">Toxin-antitoxin system</keyword>
<accession>A0A0I9YQE7</accession>
<gene>
    <name evidence="7" type="primary">vapC</name>
    <name evidence="9" type="ORF">ABH38_11115</name>
</gene>
<dbReference type="Pfam" id="PF01850">
    <property type="entry name" value="PIN"/>
    <property type="match status" value="1"/>
</dbReference>
<dbReference type="GO" id="GO:0004540">
    <property type="term" value="F:RNA nuclease activity"/>
    <property type="evidence" value="ECO:0007669"/>
    <property type="project" value="InterPro"/>
</dbReference>
<evidence type="ECO:0000313" key="10">
    <source>
        <dbReference type="Proteomes" id="UP000036334"/>
    </source>
</evidence>
<keyword evidence="4 7" id="KW-0479">Metal-binding</keyword>
<evidence type="ECO:0000313" key="9">
    <source>
        <dbReference type="EMBL" id="KLO36531.1"/>
    </source>
</evidence>
<evidence type="ECO:0000259" key="8">
    <source>
        <dbReference type="Pfam" id="PF01850"/>
    </source>
</evidence>
<comment type="similarity">
    <text evidence="7">Belongs to the PINc/VapC protein family.</text>
</comment>
<evidence type="ECO:0000256" key="7">
    <source>
        <dbReference type="HAMAP-Rule" id="MF_00265"/>
    </source>
</evidence>
<dbReference type="AlphaFoldDB" id="A0A0I9YQE7"/>
<proteinExistence type="inferred from homology"/>
<sequence length="138" mass="14917">MGAIVVDAGPLYAYVDADDAHHASSLELLQTHPGPLIVPTLVITEVVHLLGTRLGAEPEVRFLGDLADGAFTVEPVAVGDWLRIAELVARYRDLPLGTVDASVVTTAERLGINEIATVDRRHFTIVRPCHIEAFTLFP</sequence>
<keyword evidence="7" id="KW-0800">Toxin</keyword>
<protein>
    <recommendedName>
        <fullName evidence="7">Ribonuclease VapC</fullName>
        <shortName evidence="7">RNase VapC</shortName>
        <ecNumber evidence="7">3.1.-.-</ecNumber>
    </recommendedName>
    <alternativeName>
        <fullName evidence="7">Toxin VapC</fullName>
    </alternativeName>
</protein>
<evidence type="ECO:0000256" key="6">
    <source>
        <dbReference type="ARBA" id="ARBA00022842"/>
    </source>
</evidence>
<dbReference type="Proteomes" id="UP000036334">
    <property type="component" value="Unassembled WGS sequence"/>
</dbReference>
<dbReference type="GO" id="GO:0016787">
    <property type="term" value="F:hydrolase activity"/>
    <property type="evidence" value="ECO:0007669"/>
    <property type="project" value="UniProtKB-KW"/>
</dbReference>
<keyword evidence="6 7" id="KW-0460">Magnesium</keyword>
<name>A0A0I9YQE7_9MYCO</name>
<keyword evidence="3 7" id="KW-0540">Nuclease</keyword>
<dbReference type="PATRIC" id="fig|29311.18.peg.3759"/>
<dbReference type="SUPFAM" id="SSF88723">
    <property type="entry name" value="PIN domain-like"/>
    <property type="match status" value="1"/>
</dbReference>
<dbReference type="HAMAP" id="MF_00265">
    <property type="entry name" value="VapC_Nob1"/>
    <property type="match status" value="1"/>
</dbReference>
<evidence type="ECO:0000256" key="1">
    <source>
        <dbReference type="ARBA" id="ARBA00001946"/>
    </source>
</evidence>
<evidence type="ECO:0000256" key="3">
    <source>
        <dbReference type="ARBA" id="ARBA00022722"/>
    </source>
</evidence>
<dbReference type="Gene3D" id="3.40.50.1010">
    <property type="entry name" value="5'-nuclease"/>
    <property type="match status" value="1"/>
</dbReference>